<gene>
    <name evidence="2" type="ORF">ACEU3E_15615</name>
</gene>
<dbReference type="SUPFAM" id="SSF56112">
    <property type="entry name" value="Protein kinase-like (PK-like)"/>
    <property type="match status" value="1"/>
</dbReference>
<dbReference type="InterPro" id="IPR051678">
    <property type="entry name" value="AGP_Transferase"/>
</dbReference>
<keyword evidence="3" id="KW-1185">Reference proteome</keyword>
<reference evidence="2 3" key="1">
    <citation type="submission" date="2024-09" db="EMBL/GenBank/DDBJ databases">
        <authorList>
            <person name="Makale K.P.P."/>
            <person name="Makhzoum A."/>
            <person name="Rantong G."/>
            <person name="Rahube T.O."/>
        </authorList>
    </citation>
    <scope>NUCLEOTIDE SEQUENCE [LARGE SCALE GENOMIC DNA]</scope>
    <source>
        <strain evidence="2 3">KM_D13</strain>
    </source>
</reference>
<evidence type="ECO:0000313" key="2">
    <source>
        <dbReference type="EMBL" id="MFB0843608.1"/>
    </source>
</evidence>
<proteinExistence type="predicted"/>
<dbReference type="RefSeq" id="WP_373952604.1">
    <property type="nucleotide sequence ID" value="NZ_JBHDLN010000007.1"/>
</dbReference>
<dbReference type="Gene3D" id="3.90.1200.10">
    <property type="match status" value="1"/>
</dbReference>
<dbReference type="EMBL" id="JBHDLN010000007">
    <property type="protein sequence ID" value="MFB0843608.1"/>
    <property type="molecule type" value="Genomic_DNA"/>
</dbReference>
<name>A0ABV4V0L7_9BACL</name>
<evidence type="ECO:0000313" key="3">
    <source>
        <dbReference type="Proteomes" id="UP001575622"/>
    </source>
</evidence>
<dbReference type="PANTHER" id="PTHR21310">
    <property type="entry name" value="AMINOGLYCOSIDE PHOSPHOTRANSFERASE-RELATED-RELATED"/>
    <property type="match status" value="1"/>
</dbReference>
<comment type="caution">
    <text evidence="2">The sequence shown here is derived from an EMBL/GenBank/DDBJ whole genome shotgun (WGS) entry which is preliminary data.</text>
</comment>
<dbReference type="Proteomes" id="UP001575622">
    <property type="component" value="Unassembled WGS sequence"/>
</dbReference>
<feature type="domain" description="Aminoglycoside phosphotransferase" evidence="1">
    <location>
        <begin position="28"/>
        <end position="259"/>
    </location>
</feature>
<evidence type="ECO:0000259" key="1">
    <source>
        <dbReference type="Pfam" id="PF01636"/>
    </source>
</evidence>
<accession>A0ABV4V0L7</accession>
<dbReference type="Gene3D" id="3.30.200.150">
    <property type="match status" value="1"/>
</dbReference>
<organism evidence="2 3">
    <name type="scientific">Paenibacillus oleatilyticus</name>
    <dbReference type="NCBI Taxonomy" id="2594886"/>
    <lineage>
        <taxon>Bacteria</taxon>
        <taxon>Bacillati</taxon>
        <taxon>Bacillota</taxon>
        <taxon>Bacilli</taxon>
        <taxon>Bacillales</taxon>
        <taxon>Paenibacillaceae</taxon>
        <taxon>Paenibacillus</taxon>
    </lineage>
</organism>
<sequence length="313" mass="35809">MRSFKPEMNIEEALGYLRQIEGEGVSDVTPIDMGELSKVYSYTKNGRDLVIHFKNDPETLKKVKFISDQYASCGVPMPRIFEVGTCGGAHYSIAKKVEGTPILSQAGPDIRGVLPDLVRQFTRMNQIRVEPCSGFGWITPTGEGSAKTWTEFLASTFDEEQEGFYHGWTSLFESSFLEKDVFDRIYAAMMERIDYAPEERYLVHGDFHFGNMLSQNHTVTGIVDWEMAMYGDFMFDLAVLHLWAPIAQFPQRVREAWAEEGCSIPYFEERLLGYQLFKGLDGLRFYAKKGDKPAYDFMKNHLFALLEQADKPQ</sequence>
<dbReference type="Pfam" id="PF01636">
    <property type="entry name" value="APH"/>
    <property type="match status" value="1"/>
</dbReference>
<dbReference type="InterPro" id="IPR011009">
    <property type="entry name" value="Kinase-like_dom_sf"/>
</dbReference>
<protein>
    <submittedName>
        <fullName evidence="2">Phosphotransferase family protein</fullName>
    </submittedName>
</protein>
<dbReference type="InterPro" id="IPR002575">
    <property type="entry name" value="Aminoglycoside_PTrfase"/>
</dbReference>